<dbReference type="AlphaFoldDB" id="M2LN06"/>
<dbReference type="SUPFAM" id="SSF52343">
    <property type="entry name" value="Ferredoxin reductase-like, C-terminal NADP-linked domain"/>
    <property type="match status" value="1"/>
</dbReference>
<feature type="binding site" evidence="14">
    <location>
        <position position="137"/>
    </location>
    <ligand>
        <name>FAD</name>
        <dbReference type="ChEBI" id="CHEBI:57692"/>
    </ligand>
</feature>
<feature type="binding site" evidence="14">
    <location>
        <position position="127"/>
    </location>
    <ligand>
        <name>FAD</name>
        <dbReference type="ChEBI" id="CHEBI:57692"/>
    </ligand>
</feature>
<feature type="domain" description="FAD-binding FR-type" evidence="15">
    <location>
        <begin position="55"/>
        <end position="161"/>
    </location>
</feature>
<evidence type="ECO:0000256" key="5">
    <source>
        <dbReference type="ARBA" id="ARBA00022630"/>
    </source>
</evidence>
<keyword evidence="6" id="KW-1000">Mitochondrion outer membrane</keyword>
<evidence type="ECO:0000256" key="11">
    <source>
        <dbReference type="ARBA" id="ARBA00037464"/>
    </source>
</evidence>
<evidence type="ECO:0000256" key="13">
    <source>
        <dbReference type="ARBA" id="ARBA00041256"/>
    </source>
</evidence>
<feature type="binding site" evidence="14">
    <location>
        <position position="129"/>
    </location>
    <ligand>
        <name>FAD</name>
        <dbReference type="ChEBI" id="CHEBI:57692"/>
    </ligand>
</feature>
<feature type="binding site" evidence="14">
    <location>
        <position position="112"/>
    </location>
    <ligand>
        <name>FAD</name>
        <dbReference type="ChEBI" id="CHEBI:57692"/>
    </ligand>
</feature>
<keyword evidence="6" id="KW-0496">Mitochondrion</keyword>
<dbReference type="CDD" id="cd06183">
    <property type="entry name" value="cyt_b5_reduct_like"/>
    <property type="match status" value="1"/>
</dbReference>
<dbReference type="RefSeq" id="XP_007676791.1">
    <property type="nucleotide sequence ID" value="XM_007678601.1"/>
</dbReference>
<comment type="similarity">
    <text evidence="3">Belongs to the flavoprotein pyridine nucleotide cytochrome reductase family.</text>
</comment>
<gene>
    <name evidence="16" type="ORF">BAUCODRAFT_34490</name>
</gene>
<evidence type="ECO:0000259" key="15">
    <source>
        <dbReference type="PROSITE" id="PS51384"/>
    </source>
</evidence>
<dbReference type="PROSITE" id="PS51384">
    <property type="entry name" value="FAD_FR"/>
    <property type="match status" value="1"/>
</dbReference>
<dbReference type="Proteomes" id="UP000011761">
    <property type="component" value="Unassembled WGS sequence"/>
</dbReference>
<dbReference type="InterPro" id="IPR001433">
    <property type="entry name" value="OxRdtase_FAD/NAD-bd"/>
</dbReference>
<evidence type="ECO:0000256" key="1">
    <source>
        <dbReference type="ARBA" id="ARBA00001974"/>
    </source>
</evidence>
<dbReference type="InterPro" id="IPR017927">
    <property type="entry name" value="FAD-bd_FR_type"/>
</dbReference>
<evidence type="ECO:0000256" key="3">
    <source>
        <dbReference type="ARBA" id="ARBA00006105"/>
    </source>
</evidence>
<dbReference type="EC" id="1.6.2.2" evidence="4"/>
<name>M2LN06_BAUPA</name>
<evidence type="ECO:0000256" key="8">
    <source>
        <dbReference type="ARBA" id="ARBA00023002"/>
    </source>
</evidence>
<dbReference type="GeneID" id="19112429"/>
<dbReference type="PRINTS" id="PR00406">
    <property type="entry name" value="CYTB5RDTASE"/>
</dbReference>
<evidence type="ECO:0000256" key="4">
    <source>
        <dbReference type="ARBA" id="ARBA00012011"/>
    </source>
</evidence>
<evidence type="ECO:0000256" key="6">
    <source>
        <dbReference type="ARBA" id="ARBA00022787"/>
    </source>
</evidence>
<proteinExistence type="inferred from homology"/>
<organism evidence="16 17">
    <name type="scientific">Baudoinia panamericana (strain UAMH 10762)</name>
    <name type="common">Angels' share fungus</name>
    <name type="synonym">Baudoinia compniacensis (strain UAMH 10762)</name>
    <dbReference type="NCBI Taxonomy" id="717646"/>
    <lineage>
        <taxon>Eukaryota</taxon>
        <taxon>Fungi</taxon>
        <taxon>Dikarya</taxon>
        <taxon>Ascomycota</taxon>
        <taxon>Pezizomycotina</taxon>
        <taxon>Dothideomycetes</taxon>
        <taxon>Dothideomycetidae</taxon>
        <taxon>Mycosphaerellales</taxon>
        <taxon>Teratosphaeriaceae</taxon>
        <taxon>Baudoinia</taxon>
    </lineage>
</organism>
<accession>M2LN06</accession>
<evidence type="ECO:0000256" key="7">
    <source>
        <dbReference type="ARBA" id="ARBA00022827"/>
    </source>
</evidence>
<keyword evidence="7 14" id="KW-0274">FAD</keyword>
<dbReference type="Pfam" id="PF00970">
    <property type="entry name" value="FAD_binding_6"/>
    <property type="match status" value="1"/>
</dbReference>
<dbReference type="InterPro" id="IPR001834">
    <property type="entry name" value="CBR-like"/>
</dbReference>
<protein>
    <recommendedName>
        <fullName evidence="12">NADH-cytochrome b5 reductase 2</fullName>
        <ecNumber evidence="4">1.6.2.2</ecNumber>
    </recommendedName>
    <alternativeName>
        <fullName evidence="13">Mitochondrial cytochrome b reductase</fullName>
    </alternativeName>
</protein>
<keyword evidence="5 14" id="KW-0285">Flavoprotein</keyword>
<dbReference type="GO" id="GO:0005741">
    <property type="term" value="C:mitochondrial outer membrane"/>
    <property type="evidence" value="ECO:0007669"/>
    <property type="project" value="UniProtKB-SubCell"/>
</dbReference>
<dbReference type="KEGG" id="bcom:BAUCODRAFT_34490"/>
<evidence type="ECO:0000256" key="9">
    <source>
        <dbReference type="ARBA" id="ARBA00023027"/>
    </source>
</evidence>
<dbReference type="InterPro" id="IPR008333">
    <property type="entry name" value="Cbr1-like_FAD-bd_dom"/>
</dbReference>
<dbReference type="GO" id="GO:0090524">
    <property type="term" value="F:cytochrome-b5 reductase activity, acting on NADH"/>
    <property type="evidence" value="ECO:0007669"/>
    <property type="project" value="UniProtKB-EC"/>
</dbReference>
<reference evidence="16 17" key="1">
    <citation type="journal article" date="2012" name="PLoS Pathog.">
        <title>Diverse lifestyles and strategies of plant pathogenesis encoded in the genomes of eighteen Dothideomycetes fungi.</title>
        <authorList>
            <person name="Ohm R.A."/>
            <person name="Feau N."/>
            <person name="Henrissat B."/>
            <person name="Schoch C.L."/>
            <person name="Horwitz B.A."/>
            <person name="Barry K.W."/>
            <person name="Condon B.J."/>
            <person name="Copeland A.C."/>
            <person name="Dhillon B."/>
            <person name="Glaser F."/>
            <person name="Hesse C.N."/>
            <person name="Kosti I."/>
            <person name="LaButti K."/>
            <person name="Lindquist E.A."/>
            <person name="Lucas S."/>
            <person name="Salamov A.A."/>
            <person name="Bradshaw R.E."/>
            <person name="Ciuffetti L."/>
            <person name="Hamelin R.C."/>
            <person name="Kema G.H.J."/>
            <person name="Lawrence C."/>
            <person name="Scott J.A."/>
            <person name="Spatafora J.W."/>
            <person name="Turgeon B.G."/>
            <person name="de Wit P.J.G.M."/>
            <person name="Zhong S."/>
            <person name="Goodwin S.B."/>
            <person name="Grigoriev I.V."/>
        </authorList>
    </citation>
    <scope>NUCLEOTIDE SEQUENCE [LARGE SCALE GENOMIC DNA]</scope>
    <source>
        <strain evidence="16 17">UAMH 10762</strain>
    </source>
</reference>
<comment type="function">
    <text evidence="11">May mediate the reduction of outer membrane cytochrome b5.</text>
</comment>
<keyword evidence="9" id="KW-0520">NAD</keyword>
<comment type="subcellular location">
    <subcellularLocation>
        <location evidence="2">Mitochondrion outer membrane</location>
        <topology evidence="2">Single-pass membrane protein</topology>
    </subcellularLocation>
</comment>
<evidence type="ECO:0000256" key="10">
    <source>
        <dbReference type="ARBA" id="ARBA00023136"/>
    </source>
</evidence>
<evidence type="ECO:0000313" key="16">
    <source>
        <dbReference type="EMBL" id="EMC95722.1"/>
    </source>
</evidence>
<dbReference type="PANTHER" id="PTHR19370">
    <property type="entry name" value="NADH-CYTOCHROME B5 REDUCTASE"/>
    <property type="match status" value="1"/>
</dbReference>
<evidence type="ECO:0000256" key="2">
    <source>
        <dbReference type="ARBA" id="ARBA00004572"/>
    </source>
</evidence>
<feature type="binding site" evidence="14">
    <location>
        <position position="110"/>
    </location>
    <ligand>
        <name>FAD</name>
        <dbReference type="ChEBI" id="CHEBI:57692"/>
    </ligand>
</feature>
<keyword evidence="17" id="KW-1185">Reference proteome</keyword>
<dbReference type="Gene3D" id="2.40.30.10">
    <property type="entry name" value="Translation factors"/>
    <property type="match status" value="1"/>
</dbReference>
<dbReference type="PANTHER" id="PTHR19370:SF171">
    <property type="entry name" value="NADH-CYTOCHROME B5 REDUCTASE 2"/>
    <property type="match status" value="1"/>
</dbReference>
<evidence type="ECO:0000256" key="14">
    <source>
        <dbReference type="PIRSR" id="PIRSR601834-1"/>
    </source>
</evidence>
<dbReference type="Pfam" id="PF00175">
    <property type="entry name" value="NAD_binding_1"/>
    <property type="match status" value="1"/>
</dbReference>
<keyword evidence="10" id="KW-0472">Membrane</keyword>
<dbReference type="Gene3D" id="3.40.50.80">
    <property type="entry name" value="Nucleotide-binding domain of ferredoxin-NADP reductase (FNR) module"/>
    <property type="match status" value="1"/>
</dbReference>
<dbReference type="eggNOG" id="KOG0534">
    <property type="taxonomic scope" value="Eukaryota"/>
</dbReference>
<comment type="cofactor">
    <cofactor evidence="1 14">
        <name>FAD</name>
        <dbReference type="ChEBI" id="CHEBI:57692"/>
    </cofactor>
</comment>
<dbReference type="EMBL" id="KB445556">
    <property type="protein sequence ID" value="EMC95722.1"/>
    <property type="molecule type" value="Genomic_DNA"/>
</dbReference>
<dbReference type="STRING" id="717646.M2LN06"/>
<feature type="binding site" evidence="14">
    <location>
        <position position="111"/>
    </location>
    <ligand>
        <name>FAD</name>
        <dbReference type="ChEBI" id="CHEBI:57692"/>
    </ligand>
</feature>
<evidence type="ECO:0000313" key="17">
    <source>
        <dbReference type="Proteomes" id="UP000011761"/>
    </source>
</evidence>
<feature type="binding site" evidence="14">
    <location>
        <position position="179"/>
    </location>
    <ligand>
        <name>FAD</name>
        <dbReference type="ChEBI" id="CHEBI:57692"/>
    </ligand>
</feature>
<keyword evidence="8" id="KW-0560">Oxidoreductase</keyword>
<dbReference type="InterPro" id="IPR039261">
    <property type="entry name" value="FNR_nucleotide-bd"/>
</dbReference>
<dbReference type="HOGENOM" id="CLU_003827_9_1_1"/>
<sequence>MASLFSRSSRALPYFTGATGLAAAGATYYASRRPMLLDSAQNAPKKALSMPTSMLFPKEITVTTVEQVNHDTKRITFSLPGGDSEISGVPFGAAILTAHQPTSGWLPVFRPYTPISDPDERGVLQLLVKQYPNGRASSYLHSLSPGSKLTVRGPIPAYNWAVPMSPRDIVLIAGGAGITPIYSLTKGILSNANDKTRVQLVWGVNSTRDIVLKKELDALEKQYPERLQVTYCVSGPEGKPDAPSLGDEAKYKKGYVDSAVLKEVIAKAKKEGVWGDEKGTKVFICGPPAMQEAIAGKKGLLGGEYGLVKKEIHAF</sequence>
<dbReference type="InterPro" id="IPR017938">
    <property type="entry name" value="Riboflavin_synthase-like_b-brl"/>
</dbReference>
<dbReference type="FunFam" id="3.40.50.80:FF:000009">
    <property type="entry name" value="NADH-cytochrome b5 reductase"/>
    <property type="match status" value="1"/>
</dbReference>
<dbReference type="OrthoDB" id="432685at2759"/>
<evidence type="ECO:0000256" key="12">
    <source>
        <dbReference type="ARBA" id="ARBA00039435"/>
    </source>
</evidence>
<dbReference type="SUPFAM" id="SSF63380">
    <property type="entry name" value="Riboflavin synthase domain-like"/>
    <property type="match status" value="1"/>
</dbReference>